<proteinExistence type="inferred from homology"/>
<accession>A0A4S8MQQ6</accession>
<sequence length="1037" mass="116119">MPLPCKRRSPSHSSDSESSHFDPECPALISQIYRDANDFDAILRPSDSASYHWSNSDAFDHLVAKDLDSIERAAVGRSAKLNVASSTWTDGELTTEPESYSEDMTLHEETCSEPQDECQLPEPEFHRTATKDDDSWKLGSGEIIDLLVEEFGPIAPDGETEKLIFEADGVLYMDVLILGVLHLTTHRLAFHASLLSTRPDLPPSQQVIKSGSAMLHGPFRSRRLHLELSHDMLCTYASSSDEDRIRPIRSVLLSNIKEVSPFDPDRPREIEIIFPNNKSGRAEFDTEESAHDWRRELNGALFLDRHRRREAMGPASDETRGIRISCPLHKIDRVVPGSDYLTLIHFPGAAEGLEQDRCFLGPIVTVPAWHALPTYIEHAKRRASAYGDQSQTPVYIDFGPLTFAENTASMTLPTPHSTDQVVRSALSLGNESDLWIVRGALARNIASTGYFVVSPYYVGFWSKRLALSMSEIKYRLPAKILRSTKPYTHRFLRIFGFILEVEGFPDFKFQFRSQDTRDAAVQHVNDLIASKSLYSPSAIDGGEQTSPQHQLFQTPPLTPRSAGSNAIDLIAPPARTRAVVVAVGFPPNLSFKLPKVINIEKNLLTSQPSLHFVCLTIGSRGDVQPYIALGIGLKREGHEVTIVTHEEYKEWIESFGLRHRQAGGDPGALMKLSVENKMFSPEFFKKSLANFRPWLDQLLLDSWEACKDADVLLESPSAMAGVHIAEALHIPYFRTFTMPWTKTAEFPHAFLSPPVGSPLFNSASYVLFNNVMWAATSGQINRWRRNTLKISNTDMGHLMQEKIVFIYNFSTAVVPKPIDWGDATIISGYWFLDNPDPDWEQPPSLIEWMEKARSDGKPIVYIGFGSITVPRPNRVTSAIVQAVVKSDVRAIISKGWSARMNKDDKDPEPTIPPECYMLDKVPHDWLFPRIDAALHHGGAGTTGASLRAGIPTLIKPWFGDQFFWAERVQKLGAGMRVPSLRVGSLVHALTRATRSRTMKEKAALVGEKIRSEDGVRTAIYTIYTYLPRAGRDRTLLK</sequence>
<protein>
    <recommendedName>
        <fullName evidence="2">sterol 3beta-glucosyltransferase</fullName>
        <ecNumber evidence="2">2.4.1.173</ecNumber>
    </recommendedName>
    <alternativeName>
        <fullName evidence="5">Autophagy-related protein 26</fullName>
    </alternativeName>
</protein>
<dbReference type="InterPro" id="IPR002213">
    <property type="entry name" value="UDP_glucos_trans"/>
</dbReference>
<keyword evidence="4 10" id="KW-0808">Transferase</keyword>
<comment type="similarity">
    <text evidence="1">Belongs to the glycosyltransferase 28 family.</text>
</comment>
<dbReference type="PANTHER" id="PTHR48050">
    <property type="entry name" value="STEROL 3-BETA-GLUCOSYLTRANSFERASE"/>
    <property type="match status" value="1"/>
</dbReference>
<dbReference type="InterPro" id="IPR004276">
    <property type="entry name" value="GlycoTrans_28_N"/>
</dbReference>
<evidence type="ECO:0000256" key="1">
    <source>
        <dbReference type="ARBA" id="ARBA00006962"/>
    </source>
</evidence>
<evidence type="ECO:0000313" key="11">
    <source>
        <dbReference type="Proteomes" id="UP000297245"/>
    </source>
</evidence>
<comment type="catalytic activity">
    <reaction evidence="7">
        <text>a sterol + UDP-alpha-D-glucose = a sterol 3-beta-D-glucoside + UDP + H(+)</text>
        <dbReference type="Rhea" id="RHEA:22724"/>
        <dbReference type="ChEBI" id="CHEBI:15378"/>
        <dbReference type="ChEBI" id="CHEBI:15889"/>
        <dbReference type="ChEBI" id="CHEBI:37424"/>
        <dbReference type="ChEBI" id="CHEBI:58223"/>
        <dbReference type="ChEBI" id="CHEBI:58885"/>
        <dbReference type="EC" id="2.4.1.173"/>
    </reaction>
    <physiologicalReaction direction="left-to-right" evidence="7">
        <dbReference type="Rhea" id="RHEA:22725"/>
    </physiologicalReaction>
</comment>
<dbReference type="SUPFAM" id="SSF50729">
    <property type="entry name" value="PH domain-like"/>
    <property type="match status" value="1"/>
</dbReference>
<comment type="catalytic activity">
    <reaction evidence="6">
        <text>ergosterol + UDP-alpha-D-glucose = ergosteryl 3-beta-D-glucoside + UDP + H(+)</text>
        <dbReference type="Rhea" id="RHEA:61836"/>
        <dbReference type="ChEBI" id="CHEBI:15378"/>
        <dbReference type="ChEBI" id="CHEBI:16933"/>
        <dbReference type="ChEBI" id="CHEBI:52973"/>
        <dbReference type="ChEBI" id="CHEBI:58223"/>
        <dbReference type="ChEBI" id="CHEBI:58885"/>
    </reaction>
    <physiologicalReaction direction="left-to-right" evidence="6">
        <dbReference type="Rhea" id="RHEA:61837"/>
    </physiologicalReaction>
</comment>
<dbReference type="EMBL" id="ML179050">
    <property type="protein sequence ID" value="THV05295.1"/>
    <property type="molecule type" value="Genomic_DNA"/>
</dbReference>
<reference evidence="10 11" key="1">
    <citation type="journal article" date="2019" name="Nat. Ecol. Evol.">
        <title>Megaphylogeny resolves global patterns of mushroom evolution.</title>
        <authorList>
            <person name="Varga T."/>
            <person name="Krizsan K."/>
            <person name="Foldi C."/>
            <person name="Dima B."/>
            <person name="Sanchez-Garcia M."/>
            <person name="Sanchez-Ramirez S."/>
            <person name="Szollosi G.J."/>
            <person name="Szarkandi J.G."/>
            <person name="Papp V."/>
            <person name="Albert L."/>
            <person name="Andreopoulos W."/>
            <person name="Angelini C."/>
            <person name="Antonin V."/>
            <person name="Barry K.W."/>
            <person name="Bougher N.L."/>
            <person name="Buchanan P."/>
            <person name="Buyck B."/>
            <person name="Bense V."/>
            <person name="Catcheside P."/>
            <person name="Chovatia M."/>
            <person name="Cooper J."/>
            <person name="Damon W."/>
            <person name="Desjardin D."/>
            <person name="Finy P."/>
            <person name="Geml J."/>
            <person name="Haridas S."/>
            <person name="Hughes K."/>
            <person name="Justo A."/>
            <person name="Karasinski D."/>
            <person name="Kautmanova I."/>
            <person name="Kiss B."/>
            <person name="Kocsube S."/>
            <person name="Kotiranta H."/>
            <person name="LaButti K.M."/>
            <person name="Lechner B.E."/>
            <person name="Liimatainen K."/>
            <person name="Lipzen A."/>
            <person name="Lukacs Z."/>
            <person name="Mihaltcheva S."/>
            <person name="Morgado L.N."/>
            <person name="Niskanen T."/>
            <person name="Noordeloos M.E."/>
            <person name="Ohm R.A."/>
            <person name="Ortiz-Santana B."/>
            <person name="Ovrebo C."/>
            <person name="Racz N."/>
            <person name="Riley R."/>
            <person name="Savchenko A."/>
            <person name="Shiryaev A."/>
            <person name="Soop K."/>
            <person name="Spirin V."/>
            <person name="Szebenyi C."/>
            <person name="Tomsovsky M."/>
            <person name="Tulloss R.E."/>
            <person name="Uehling J."/>
            <person name="Grigoriev I.V."/>
            <person name="Vagvolgyi C."/>
            <person name="Papp T."/>
            <person name="Martin F.M."/>
            <person name="Miettinen O."/>
            <person name="Hibbett D.S."/>
            <person name="Nagy L.G."/>
        </authorList>
    </citation>
    <scope>NUCLEOTIDE SEQUENCE [LARGE SCALE GENOMIC DNA]</scope>
    <source>
        <strain evidence="10 11">CBS 962.96</strain>
    </source>
</reference>
<dbReference type="CDD" id="cd03784">
    <property type="entry name" value="GT1_Gtf-like"/>
    <property type="match status" value="1"/>
</dbReference>
<evidence type="ECO:0000256" key="2">
    <source>
        <dbReference type="ARBA" id="ARBA00012650"/>
    </source>
</evidence>
<dbReference type="SUPFAM" id="SSF53756">
    <property type="entry name" value="UDP-Glycosyltransferase/glycogen phosphorylase"/>
    <property type="match status" value="1"/>
</dbReference>
<dbReference type="Pfam" id="PF03033">
    <property type="entry name" value="Glyco_transf_28"/>
    <property type="match status" value="1"/>
</dbReference>
<evidence type="ECO:0000256" key="7">
    <source>
        <dbReference type="ARBA" id="ARBA00049453"/>
    </source>
</evidence>
<gene>
    <name evidence="10" type="ORF">K435DRAFT_826492</name>
</gene>
<dbReference type="InterPro" id="IPR050426">
    <property type="entry name" value="Glycosyltransferase_28"/>
</dbReference>
<evidence type="ECO:0000256" key="6">
    <source>
        <dbReference type="ARBA" id="ARBA00047886"/>
    </source>
</evidence>
<dbReference type="PANTHER" id="PTHR48050:SF26">
    <property type="entry name" value="STEROL 3-BETA-GLUCOSYLTRANSFERASE"/>
    <property type="match status" value="1"/>
</dbReference>
<dbReference type="Pfam" id="PF06722">
    <property type="entry name" value="EryCIII-like_C"/>
    <property type="match status" value="1"/>
</dbReference>
<keyword evidence="3" id="KW-0328">Glycosyltransferase</keyword>
<evidence type="ECO:0000256" key="3">
    <source>
        <dbReference type="ARBA" id="ARBA00022676"/>
    </source>
</evidence>
<evidence type="ECO:0000313" key="10">
    <source>
        <dbReference type="EMBL" id="THV05295.1"/>
    </source>
</evidence>
<dbReference type="FunFam" id="3.40.50.2000:FF:000029">
    <property type="entry name" value="Sterol 3-beta-glucosyltransferase"/>
    <property type="match status" value="1"/>
</dbReference>
<keyword evidence="11" id="KW-1185">Reference proteome</keyword>
<dbReference type="Gene3D" id="3.40.50.2000">
    <property type="entry name" value="Glycogen Phosphorylase B"/>
    <property type="match status" value="2"/>
</dbReference>
<dbReference type="InterPro" id="IPR001849">
    <property type="entry name" value="PH_domain"/>
</dbReference>
<dbReference type="GO" id="GO:0005975">
    <property type="term" value="P:carbohydrate metabolic process"/>
    <property type="evidence" value="ECO:0007669"/>
    <property type="project" value="InterPro"/>
</dbReference>
<dbReference type="OrthoDB" id="10261837at2759"/>
<dbReference type="InterPro" id="IPR010610">
    <property type="entry name" value="EryCIII-like_C"/>
</dbReference>
<dbReference type="AlphaFoldDB" id="A0A4S8MQQ6"/>
<feature type="compositionally biased region" description="Basic residues" evidence="8">
    <location>
        <begin position="1"/>
        <end position="10"/>
    </location>
</feature>
<evidence type="ECO:0000256" key="4">
    <source>
        <dbReference type="ARBA" id="ARBA00022679"/>
    </source>
</evidence>
<dbReference type="FunFam" id="3.40.50.2000:FF:000009">
    <property type="entry name" value="Sterol 3-beta-glucosyltransferase UGT80A2"/>
    <property type="match status" value="1"/>
</dbReference>
<evidence type="ECO:0000256" key="5">
    <source>
        <dbReference type="ARBA" id="ARBA00029843"/>
    </source>
</evidence>
<dbReference type="EC" id="2.4.1.173" evidence="2"/>
<evidence type="ECO:0000256" key="8">
    <source>
        <dbReference type="SAM" id="MobiDB-lite"/>
    </source>
</evidence>
<feature type="domain" description="PH" evidence="9">
    <location>
        <begin position="207"/>
        <end position="304"/>
    </location>
</feature>
<dbReference type="CDD" id="cd00821">
    <property type="entry name" value="PH"/>
    <property type="match status" value="1"/>
</dbReference>
<dbReference type="Proteomes" id="UP000297245">
    <property type="component" value="Unassembled WGS sequence"/>
</dbReference>
<dbReference type="SMART" id="SM00233">
    <property type="entry name" value="PH"/>
    <property type="match status" value="1"/>
</dbReference>
<dbReference type="GO" id="GO:0016906">
    <property type="term" value="F:sterol 3-beta-glucosyltransferase activity"/>
    <property type="evidence" value="ECO:0007669"/>
    <property type="project" value="UniProtKB-EC"/>
</dbReference>
<evidence type="ECO:0000259" key="9">
    <source>
        <dbReference type="SMART" id="SM00233"/>
    </source>
</evidence>
<feature type="region of interest" description="Disordered" evidence="8">
    <location>
        <begin position="1"/>
        <end position="23"/>
    </location>
</feature>
<organism evidence="10 11">
    <name type="scientific">Dendrothele bispora (strain CBS 962.96)</name>
    <dbReference type="NCBI Taxonomy" id="1314807"/>
    <lineage>
        <taxon>Eukaryota</taxon>
        <taxon>Fungi</taxon>
        <taxon>Dikarya</taxon>
        <taxon>Basidiomycota</taxon>
        <taxon>Agaricomycotina</taxon>
        <taxon>Agaricomycetes</taxon>
        <taxon>Agaricomycetidae</taxon>
        <taxon>Agaricales</taxon>
        <taxon>Agaricales incertae sedis</taxon>
        <taxon>Dendrothele</taxon>
    </lineage>
</organism>
<name>A0A4S8MQQ6_DENBC</name>
<dbReference type="GO" id="GO:0016125">
    <property type="term" value="P:sterol metabolic process"/>
    <property type="evidence" value="ECO:0007669"/>
    <property type="project" value="TreeGrafter"/>
</dbReference>
<feature type="compositionally biased region" description="Basic and acidic residues" evidence="8">
    <location>
        <begin position="14"/>
        <end position="23"/>
    </location>
</feature>